<name>A0ACC1I2J2_9FUNG</name>
<dbReference type="EMBL" id="JANBPG010002426">
    <property type="protein sequence ID" value="KAJ1885822.1"/>
    <property type="molecule type" value="Genomic_DNA"/>
</dbReference>
<protein>
    <submittedName>
        <fullName evidence="1">Uncharacterized protein</fullName>
    </submittedName>
</protein>
<evidence type="ECO:0000313" key="2">
    <source>
        <dbReference type="Proteomes" id="UP001150581"/>
    </source>
</evidence>
<dbReference type="Proteomes" id="UP001150581">
    <property type="component" value="Unassembled WGS sequence"/>
</dbReference>
<reference evidence="1" key="1">
    <citation type="submission" date="2022-07" db="EMBL/GenBank/DDBJ databases">
        <title>Phylogenomic reconstructions and comparative analyses of Kickxellomycotina fungi.</title>
        <authorList>
            <person name="Reynolds N.K."/>
            <person name="Stajich J.E."/>
            <person name="Barry K."/>
            <person name="Grigoriev I.V."/>
            <person name="Crous P."/>
            <person name="Smith M.E."/>
        </authorList>
    </citation>
    <scope>NUCLEOTIDE SEQUENCE</scope>
    <source>
        <strain evidence="1">Benny 63K</strain>
    </source>
</reference>
<evidence type="ECO:0000313" key="1">
    <source>
        <dbReference type="EMBL" id="KAJ1885822.1"/>
    </source>
</evidence>
<organism evidence="1 2">
    <name type="scientific">Kickxella alabastrina</name>
    <dbReference type="NCBI Taxonomy" id="61397"/>
    <lineage>
        <taxon>Eukaryota</taxon>
        <taxon>Fungi</taxon>
        <taxon>Fungi incertae sedis</taxon>
        <taxon>Zoopagomycota</taxon>
        <taxon>Kickxellomycotina</taxon>
        <taxon>Kickxellomycetes</taxon>
        <taxon>Kickxellales</taxon>
        <taxon>Kickxellaceae</taxon>
        <taxon>Kickxella</taxon>
    </lineage>
</organism>
<sequence>MRSVRRIRPVRGWFTSRQSPAQSQTTPLVGRIMHESEAKSRAFGSECAFERFHGQKARPAAVKHVSAELTSGRTMPLPIDHETAEHSTAHLATCSPAIRLAKWNVA</sequence>
<accession>A0ACC1I2J2</accession>
<comment type="caution">
    <text evidence="1">The sequence shown here is derived from an EMBL/GenBank/DDBJ whole genome shotgun (WGS) entry which is preliminary data.</text>
</comment>
<gene>
    <name evidence="1" type="ORF">LPJ66_009937</name>
</gene>
<proteinExistence type="predicted"/>
<keyword evidence="2" id="KW-1185">Reference proteome</keyword>